<evidence type="ECO:0000313" key="1">
    <source>
        <dbReference type="EMBL" id="KAI8002999.1"/>
    </source>
</evidence>
<proteinExistence type="predicted"/>
<keyword evidence="2" id="KW-1185">Reference proteome</keyword>
<name>A0ACC0GPT6_9ERIC</name>
<comment type="caution">
    <text evidence="1">The sequence shown here is derived from an EMBL/GenBank/DDBJ whole genome shotgun (WGS) entry which is preliminary data.</text>
</comment>
<dbReference type="Proteomes" id="UP001060215">
    <property type="component" value="Chromosome 9"/>
</dbReference>
<accession>A0ACC0GPT6</accession>
<organism evidence="1 2">
    <name type="scientific">Camellia lanceoleosa</name>
    <dbReference type="NCBI Taxonomy" id="1840588"/>
    <lineage>
        <taxon>Eukaryota</taxon>
        <taxon>Viridiplantae</taxon>
        <taxon>Streptophyta</taxon>
        <taxon>Embryophyta</taxon>
        <taxon>Tracheophyta</taxon>
        <taxon>Spermatophyta</taxon>
        <taxon>Magnoliopsida</taxon>
        <taxon>eudicotyledons</taxon>
        <taxon>Gunneridae</taxon>
        <taxon>Pentapetalae</taxon>
        <taxon>asterids</taxon>
        <taxon>Ericales</taxon>
        <taxon>Theaceae</taxon>
        <taxon>Camellia</taxon>
    </lineage>
</organism>
<sequence length="87" mass="9493">MLRCRISTSEEWEALQKTGTTLGGELNLTKTDGFIHLSNLHQMSSIGETNDVIDLSQSQSEPEHDPQPETPSGSKESEETGAVEHIA</sequence>
<reference evidence="1 2" key="1">
    <citation type="journal article" date="2022" name="Plant J.">
        <title>Chromosome-level genome of Camellia lanceoleosa provides a valuable resource for understanding genome evolution and self-incompatibility.</title>
        <authorList>
            <person name="Gong W."/>
            <person name="Xiao S."/>
            <person name="Wang L."/>
            <person name="Liao Z."/>
            <person name="Chang Y."/>
            <person name="Mo W."/>
            <person name="Hu G."/>
            <person name="Li W."/>
            <person name="Zhao G."/>
            <person name="Zhu H."/>
            <person name="Hu X."/>
            <person name="Ji K."/>
            <person name="Xiang X."/>
            <person name="Song Q."/>
            <person name="Yuan D."/>
            <person name="Jin S."/>
            <person name="Zhang L."/>
        </authorList>
    </citation>
    <scope>NUCLEOTIDE SEQUENCE [LARGE SCALE GENOMIC DNA]</scope>
    <source>
        <strain evidence="1">SQ_2022a</strain>
    </source>
</reference>
<protein>
    <submittedName>
        <fullName evidence="1">Uncharacterized protein</fullName>
    </submittedName>
</protein>
<gene>
    <name evidence="1" type="ORF">LOK49_LG08G01592</name>
</gene>
<evidence type="ECO:0000313" key="2">
    <source>
        <dbReference type="Proteomes" id="UP001060215"/>
    </source>
</evidence>
<dbReference type="EMBL" id="CM045766">
    <property type="protein sequence ID" value="KAI8002999.1"/>
    <property type="molecule type" value="Genomic_DNA"/>
</dbReference>